<dbReference type="InterPro" id="IPR019734">
    <property type="entry name" value="TPR_rpt"/>
</dbReference>
<feature type="transmembrane region" description="Helical" evidence="2">
    <location>
        <begin position="88"/>
        <end position="109"/>
    </location>
</feature>
<evidence type="ECO:0000256" key="2">
    <source>
        <dbReference type="SAM" id="Phobius"/>
    </source>
</evidence>
<sequence length="238" mass="26637">MTNFEKIEAYTEGWMSEPERAAFELELQTDAQLKRDYDDWLEADDILKRHIGNESNIAGLKQILNPLTQQHFKTGNAPKSKVVSIKKYVMAAIAAAAIFILYLSLPGGLDNYTVPNMPQAVVRGSEELSNKGALLFNEGKYEEALPLLKAQASSDPQDATTHFFYAVSLVKVKKFEDALVVLKPLSKGESAYKEDAAFFAALSAYQLNRKSDALAFAEKVTERSVYYRPSQKIIKKCR</sequence>
<protein>
    <submittedName>
        <fullName evidence="3">Tetratricopeptide repeat protein</fullName>
    </submittedName>
</protein>
<keyword evidence="1" id="KW-0802">TPR repeat</keyword>
<dbReference type="EMBL" id="CP139960">
    <property type="protein sequence ID" value="WQD36716.1"/>
    <property type="molecule type" value="Genomic_DNA"/>
</dbReference>
<reference evidence="3 4" key="1">
    <citation type="submission" date="2023-12" db="EMBL/GenBank/DDBJ databases">
        <title>Genome sequencing and assembly of bacterial species from a model synthetic community.</title>
        <authorList>
            <person name="Hogle S.L."/>
        </authorList>
    </citation>
    <scope>NUCLEOTIDE SEQUENCE [LARGE SCALE GENOMIC DNA]</scope>
    <source>
        <strain evidence="3 4">HAMBI_3031</strain>
    </source>
</reference>
<keyword evidence="2" id="KW-0472">Membrane</keyword>
<evidence type="ECO:0000256" key="1">
    <source>
        <dbReference type="PROSITE-ProRule" id="PRU00339"/>
    </source>
</evidence>
<keyword evidence="2" id="KW-1133">Transmembrane helix</keyword>
<gene>
    <name evidence="3" type="ORF">U0035_13670</name>
</gene>
<proteinExistence type="predicted"/>
<organism evidence="3 4">
    <name type="scientific">Niabella yanshanensis</name>
    <dbReference type="NCBI Taxonomy" id="577386"/>
    <lineage>
        <taxon>Bacteria</taxon>
        <taxon>Pseudomonadati</taxon>
        <taxon>Bacteroidota</taxon>
        <taxon>Chitinophagia</taxon>
        <taxon>Chitinophagales</taxon>
        <taxon>Chitinophagaceae</taxon>
        <taxon>Niabella</taxon>
    </lineage>
</organism>
<accession>A0ABZ0W3R1</accession>
<evidence type="ECO:0000313" key="3">
    <source>
        <dbReference type="EMBL" id="WQD36716.1"/>
    </source>
</evidence>
<dbReference type="RefSeq" id="WP_114790329.1">
    <property type="nucleotide sequence ID" value="NZ_CP139960.1"/>
</dbReference>
<keyword evidence="2" id="KW-0812">Transmembrane</keyword>
<dbReference type="SUPFAM" id="SSF48452">
    <property type="entry name" value="TPR-like"/>
    <property type="match status" value="1"/>
</dbReference>
<evidence type="ECO:0000313" key="4">
    <source>
        <dbReference type="Proteomes" id="UP001325680"/>
    </source>
</evidence>
<dbReference type="Pfam" id="PF14559">
    <property type="entry name" value="TPR_19"/>
    <property type="match status" value="1"/>
</dbReference>
<dbReference type="PROSITE" id="PS50005">
    <property type="entry name" value="TPR"/>
    <property type="match status" value="1"/>
</dbReference>
<dbReference type="InterPro" id="IPR011990">
    <property type="entry name" value="TPR-like_helical_dom_sf"/>
</dbReference>
<dbReference type="Gene3D" id="1.25.40.10">
    <property type="entry name" value="Tetratricopeptide repeat domain"/>
    <property type="match status" value="1"/>
</dbReference>
<keyword evidence="4" id="KW-1185">Reference proteome</keyword>
<feature type="repeat" description="TPR" evidence="1">
    <location>
        <begin position="125"/>
        <end position="158"/>
    </location>
</feature>
<name>A0ABZ0W3R1_9BACT</name>
<dbReference type="Proteomes" id="UP001325680">
    <property type="component" value="Chromosome"/>
</dbReference>